<gene>
    <name evidence="8" type="ORF">D7Z96_16655</name>
</gene>
<name>A0A3B0F8M4_PSEPS</name>
<keyword evidence="4 6" id="KW-1133">Transmembrane helix</keyword>
<accession>A0A3B0F8M4</accession>
<reference evidence="9" key="2">
    <citation type="submission" date="2018-10" db="EMBL/GenBank/DDBJ databases">
        <authorList>
            <person name="Wang Y."/>
            <person name="Wang J."/>
            <person name="Yang X."/>
            <person name="Wang Z."/>
            <person name="Huang Y."/>
        </authorList>
    </citation>
    <scope>NUCLEOTIDE SEQUENCE [LARGE SCALE GENOMIC DNA]</scope>
    <source>
        <strain evidence="9">J015</strain>
    </source>
</reference>
<comment type="subcellular location">
    <subcellularLocation>
        <location evidence="1">Cell membrane</location>
        <topology evidence="1">Multi-pass membrane protein</topology>
    </subcellularLocation>
</comment>
<evidence type="ECO:0000313" key="9">
    <source>
        <dbReference type="Proteomes" id="UP000273159"/>
    </source>
</evidence>
<organism evidence="8 9">
    <name type="scientific">Pseudarthrobacter phenanthrenivorans</name>
    <name type="common">Arthrobacter phenanthrenivorans</name>
    <dbReference type="NCBI Taxonomy" id="361575"/>
    <lineage>
        <taxon>Bacteria</taxon>
        <taxon>Bacillati</taxon>
        <taxon>Actinomycetota</taxon>
        <taxon>Actinomycetes</taxon>
        <taxon>Micrococcales</taxon>
        <taxon>Micrococcaceae</taxon>
        <taxon>Pseudarthrobacter</taxon>
    </lineage>
</organism>
<dbReference type="InterPro" id="IPR027379">
    <property type="entry name" value="CLS_N"/>
</dbReference>
<evidence type="ECO:0000256" key="3">
    <source>
        <dbReference type="ARBA" id="ARBA00022692"/>
    </source>
</evidence>
<feature type="transmembrane region" description="Helical" evidence="6">
    <location>
        <begin position="105"/>
        <end position="125"/>
    </location>
</feature>
<sequence>MRIPGSNRLRVDKGDQRRAFMGLLGQAGSRTAESVVRTHFRYLFWPVRALLNSQRVRTINGGIVELWQWALAILGGVSATFILAAIVWGMWDVLGDIRLDPASRIVWVLVMAFVPLFGVIAWLYAKPRLSSTL</sequence>
<evidence type="ECO:0000256" key="5">
    <source>
        <dbReference type="ARBA" id="ARBA00023136"/>
    </source>
</evidence>
<keyword evidence="2" id="KW-1003">Cell membrane</keyword>
<evidence type="ECO:0000256" key="2">
    <source>
        <dbReference type="ARBA" id="ARBA00022475"/>
    </source>
</evidence>
<proteinExistence type="predicted"/>
<keyword evidence="5 6" id="KW-0472">Membrane</keyword>
<dbReference type="EMBL" id="RBNH01000017">
    <property type="protein sequence ID" value="RKO21344.1"/>
    <property type="molecule type" value="Genomic_DNA"/>
</dbReference>
<feature type="transmembrane region" description="Helical" evidence="6">
    <location>
        <begin position="66"/>
        <end position="90"/>
    </location>
</feature>
<evidence type="ECO:0000256" key="1">
    <source>
        <dbReference type="ARBA" id="ARBA00004651"/>
    </source>
</evidence>
<evidence type="ECO:0000313" key="8">
    <source>
        <dbReference type="EMBL" id="RKO21344.1"/>
    </source>
</evidence>
<evidence type="ECO:0000259" key="7">
    <source>
        <dbReference type="Pfam" id="PF13396"/>
    </source>
</evidence>
<dbReference type="Pfam" id="PF13396">
    <property type="entry name" value="PLDc_N"/>
    <property type="match status" value="1"/>
</dbReference>
<dbReference type="Proteomes" id="UP000273159">
    <property type="component" value="Unassembled WGS sequence"/>
</dbReference>
<dbReference type="GO" id="GO:0005886">
    <property type="term" value="C:plasma membrane"/>
    <property type="evidence" value="ECO:0007669"/>
    <property type="project" value="UniProtKB-SubCell"/>
</dbReference>
<evidence type="ECO:0000256" key="4">
    <source>
        <dbReference type="ARBA" id="ARBA00022989"/>
    </source>
</evidence>
<comment type="caution">
    <text evidence="8">The sequence shown here is derived from an EMBL/GenBank/DDBJ whole genome shotgun (WGS) entry which is preliminary data.</text>
</comment>
<dbReference type="AlphaFoldDB" id="A0A3B0F8M4"/>
<reference evidence="8 9" key="1">
    <citation type="submission" date="2018-10" db="EMBL/GenBank/DDBJ databases">
        <title>Genome-guide identification and characterization of bacteria that degrade polycyclic aromatic hydrocarbons and resist hexavalent chromium simultaneously.</title>
        <authorList>
            <person name="Feng H."/>
        </authorList>
    </citation>
    <scope>NUCLEOTIDE SEQUENCE [LARGE SCALE GENOMIC DNA]</scope>
    <source>
        <strain evidence="8 9">J015</strain>
    </source>
</reference>
<keyword evidence="3 6" id="KW-0812">Transmembrane</keyword>
<protein>
    <submittedName>
        <fullName evidence="8">PLDc_N domain-containing protein</fullName>
    </submittedName>
</protein>
<feature type="domain" description="Cardiolipin synthase N-terminal" evidence="7">
    <location>
        <begin position="85"/>
        <end position="124"/>
    </location>
</feature>
<evidence type="ECO:0000256" key="6">
    <source>
        <dbReference type="SAM" id="Phobius"/>
    </source>
</evidence>